<gene>
    <name evidence="3" type="ORF">SAMN04489712_104303</name>
</gene>
<dbReference type="RefSeq" id="WP_103937743.1">
    <property type="nucleotide sequence ID" value="NZ_FNVO01000004.1"/>
</dbReference>
<reference evidence="4" key="1">
    <citation type="submission" date="2016-10" db="EMBL/GenBank/DDBJ databases">
        <authorList>
            <person name="Varghese N."/>
            <person name="Submissions S."/>
        </authorList>
    </citation>
    <scope>NUCLEOTIDE SEQUENCE [LARGE SCALE GENOMIC DNA]</scope>
    <source>
        <strain evidence="4">DSM 43163</strain>
    </source>
</reference>
<organism evidence="3 4">
    <name type="scientific">Thermomonospora echinospora</name>
    <dbReference type="NCBI Taxonomy" id="1992"/>
    <lineage>
        <taxon>Bacteria</taxon>
        <taxon>Bacillati</taxon>
        <taxon>Actinomycetota</taxon>
        <taxon>Actinomycetes</taxon>
        <taxon>Streptosporangiales</taxon>
        <taxon>Thermomonosporaceae</taxon>
        <taxon>Thermomonospora</taxon>
    </lineage>
</organism>
<feature type="domain" description="Clp R" evidence="2">
    <location>
        <begin position="1"/>
        <end position="72"/>
    </location>
</feature>
<dbReference type="Proteomes" id="UP000236723">
    <property type="component" value="Unassembled WGS sequence"/>
</dbReference>
<protein>
    <submittedName>
        <fullName evidence="3">Clp amino terminal domain-containing protein, pathogenicity island component</fullName>
    </submittedName>
</protein>
<keyword evidence="1" id="KW-0677">Repeat</keyword>
<name>A0A1H5Z286_9ACTN</name>
<proteinExistence type="predicted"/>
<dbReference type="InterPro" id="IPR004176">
    <property type="entry name" value="Clp_R_N"/>
</dbReference>
<dbReference type="InterPro" id="IPR036628">
    <property type="entry name" value="Clp_N_dom_sf"/>
</dbReference>
<dbReference type="EMBL" id="FNVO01000004">
    <property type="protein sequence ID" value="SEG30304.1"/>
    <property type="molecule type" value="Genomic_DNA"/>
</dbReference>
<evidence type="ECO:0000259" key="2">
    <source>
        <dbReference type="PROSITE" id="PS51903"/>
    </source>
</evidence>
<evidence type="ECO:0000313" key="4">
    <source>
        <dbReference type="Proteomes" id="UP000236723"/>
    </source>
</evidence>
<sequence length="154" mass="16056">MAETASRTSLRPVLERAIEEARGRGSATVEAEHLLLALAADGPPAVTVVLAEAGLDYEATEAALREEHVQSLAVAGIGPVDEERLVASPRQSRPGWGASAKAALKNAELGIGRTRGAERNLLIGLLQAELGTVPRALAIAGVDRDALITRLRGI</sequence>
<dbReference type="OrthoDB" id="3532497at2"/>
<dbReference type="AlphaFoldDB" id="A0A1H5Z286"/>
<dbReference type="PROSITE" id="PS51903">
    <property type="entry name" value="CLP_R"/>
    <property type="match status" value="1"/>
</dbReference>
<dbReference type="Gene3D" id="1.10.1780.10">
    <property type="entry name" value="Clp, N-terminal domain"/>
    <property type="match status" value="1"/>
</dbReference>
<evidence type="ECO:0000313" key="3">
    <source>
        <dbReference type="EMBL" id="SEG30304.1"/>
    </source>
</evidence>
<accession>A0A1H5Z286</accession>
<keyword evidence="4" id="KW-1185">Reference proteome</keyword>
<evidence type="ECO:0000256" key="1">
    <source>
        <dbReference type="PROSITE-ProRule" id="PRU01251"/>
    </source>
</evidence>
<dbReference type="Pfam" id="PF02861">
    <property type="entry name" value="Clp_N"/>
    <property type="match status" value="1"/>
</dbReference>
<dbReference type="SUPFAM" id="SSF81923">
    <property type="entry name" value="Double Clp-N motif"/>
    <property type="match status" value="1"/>
</dbReference>